<proteinExistence type="predicted"/>
<dbReference type="Pfam" id="PF16884">
    <property type="entry name" value="ADH_N_2"/>
    <property type="match status" value="1"/>
</dbReference>
<sequence>MTTNRQVLMKTRPVGMPKLENFEVVKSKVPKVRHGEILIKILWLSLDPYMRGRMSEAKSYAASLNEGDLIIGGAVGKVINSQSHEYKEGDIVEGFTLGWQEYAIATPASIRKINPDLAPIQTAVGVLGMPGMTAFFGLLHIGKPIPGDTVVVSAASGAVGQ</sequence>
<protein>
    <recommendedName>
        <fullName evidence="2">Oxidoreductase N-terminal domain-containing protein</fullName>
    </recommendedName>
</protein>
<evidence type="ECO:0000259" key="2">
    <source>
        <dbReference type="Pfam" id="PF16884"/>
    </source>
</evidence>
<dbReference type="CDD" id="cd05288">
    <property type="entry name" value="PGDH"/>
    <property type="match status" value="1"/>
</dbReference>
<dbReference type="Gene3D" id="3.90.180.10">
    <property type="entry name" value="Medium-chain alcohol dehydrogenases, catalytic domain"/>
    <property type="match status" value="1"/>
</dbReference>
<dbReference type="EMBL" id="UINC01197562">
    <property type="protein sequence ID" value="SVE15117.1"/>
    <property type="molecule type" value="Genomic_DNA"/>
</dbReference>
<name>A0A383B4S3_9ZZZZ</name>
<keyword evidence="1" id="KW-0560">Oxidoreductase</keyword>
<evidence type="ECO:0000313" key="3">
    <source>
        <dbReference type="EMBL" id="SVE15117.1"/>
    </source>
</evidence>
<accession>A0A383B4S3</accession>
<feature type="non-terminal residue" evidence="3">
    <location>
        <position position="161"/>
    </location>
</feature>
<gene>
    <name evidence="3" type="ORF">METZ01_LOCUS467971</name>
</gene>
<dbReference type="PANTHER" id="PTHR43205">
    <property type="entry name" value="PROSTAGLANDIN REDUCTASE"/>
    <property type="match status" value="1"/>
</dbReference>
<evidence type="ECO:0000256" key="1">
    <source>
        <dbReference type="ARBA" id="ARBA00023002"/>
    </source>
</evidence>
<feature type="domain" description="Oxidoreductase N-terminal" evidence="2">
    <location>
        <begin position="5"/>
        <end position="113"/>
    </location>
</feature>
<organism evidence="3">
    <name type="scientific">marine metagenome</name>
    <dbReference type="NCBI Taxonomy" id="408172"/>
    <lineage>
        <taxon>unclassified sequences</taxon>
        <taxon>metagenomes</taxon>
        <taxon>ecological metagenomes</taxon>
    </lineage>
</organism>
<reference evidence="3" key="1">
    <citation type="submission" date="2018-05" db="EMBL/GenBank/DDBJ databases">
        <authorList>
            <person name="Lanie J.A."/>
            <person name="Ng W.-L."/>
            <person name="Kazmierczak K.M."/>
            <person name="Andrzejewski T.M."/>
            <person name="Davidsen T.M."/>
            <person name="Wayne K.J."/>
            <person name="Tettelin H."/>
            <person name="Glass J.I."/>
            <person name="Rusch D."/>
            <person name="Podicherti R."/>
            <person name="Tsui H.-C.T."/>
            <person name="Winkler M.E."/>
        </authorList>
    </citation>
    <scope>NUCLEOTIDE SEQUENCE</scope>
</reference>
<dbReference type="SUPFAM" id="SSF50129">
    <property type="entry name" value="GroES-like"/>
    <property type="match status" value="1"/>
</dbReference>
<dbReference type="InterPro" id="IPR011032">
    <property type="entry name" value="GroES-like_sf"/>
</dbReference>
<dbReference type="InterPro" id="IPR045010">
    <property type="entry name" value="MDR_fam"/>
</dbReference>
<dbReference type="PANTHER" id="PTHR43205:SF7">
    <property type="entry name" value="PROSTAGLANDIN REDUCTASE 1"/>
    <property type="match status" value="1"/>
</dbReference>
<dbReference type="GO" id="GO:0016628">
    <property type="term" value="F:oxidoreductase activity, acting on the CH-CH group of donors, NAD or NADP as acceptor"/>
    <property type="evidence" value="ECO:0007669"/>
    <property type="project" value="InterPro"/>
</dbReference>
<dbReference type="InterPro" id="IPR041694">
    <property type="entry name" value="ADH_N_2"/>
</dbReference>
<dbReference type="AlphaFoldDB" id="A0A383B4S3"/>